<sequence>MIKHAIITGGSSGIGKAVAKLLASSGANISIIARDATKLKIATQEIAGSALTSEQKILHFVADVAQLSEITSVIQKAIAEQGTPDLLITSAGIAIPGYFQDIPVENFEQTMRVNYFGSLYAVKAVLPAMETAQKGHIVLISSGAGLVGLYGYTAYSPSKFALRGLAESLRGELKPCGIKVSIVYPPDTDTPQLAAENKTKPPETKAITATADTWSAEGVAQEIIKGINQQKFTIAPGLEMTILNRFHSLIAPLLNKYFDRLAKNQSTTQK</sequence>
<evidence type="ECO:0000256" key="8">
    <source>
        <dbReference type="ARBA" id="ARBA00023098"/>
    </source>
</evidence>
<dbReference type="Proteomes" id="UP000320055">
    <property type="component" value="Unassembled WGS sequence"/>
</dbReference>
<dbReference type="FunFam" id="3.40.50.720:FF:000468">
    <property type="entry name" value="Short-chain dehydrogenase, putative"/>
    <property type="match status" value="1"/>
</dbReference>
<dbReference type="EC" id="1.1.1.102" evidence="9"/>
<evidence type="ECO:0000313" key="13">
    <source>
        <dbReference type="Proteomes" id="UP000320055"/>
    </source>
</evidence>
<accession>A0A563VYJ2</accession>
<keyword evidence="7" id="KW-0560">Oxidoreductase</keyword>
<comment type="pathway">
    <text evidence="3">Sphingolipid metabolism.</text>
</comment>
<keyword evidence="13" id="KW-1185">Reference proteome</keyword>
<evidence type="ECO:0000256" key="6">
    <source>
        <dbReference type="ARBA" id="ARBA00022919"/>
    </source>
</evidence>
<reference evidence="12 13" key="1">
    <citation type="submission" date="2019-01" db="EMBL/GenBank/DDBJ databases">
        <authorList>
            <person name="Brito A."/>
        </authorList>
    </citation>
    <scope>NUCLEOTIDE SEQUENCE [LARGE SCALE GENOMIC DNA]</scope>
    <source>
        <strain evidence="12">1</strain>
    </source>
</reference>
<dbReference type="Gene3D" id="3.40.50.720">
    <property type="entry name" value="NAD(P)-binding Rossmann-like Domain"/>
    <property type="match status" value="1"/>
</dbReference>
<dbReference type="InterPro" id="IPR045022">
    <property type="entry name" value="KDSR-like"/>
</dbReference>
<comment type="similarity">
    <text evidence="10">Belongs to the short-chain dehydrogenases/reductases (SDR) family.</text>
</comment>
<dbReference type="GO" id="GO:0016020">
    <property type="term" value="C:membrane"/>
    <property type="evidence" value="ECO:0007669"/>
    <property type="project" value="GOC"/>
</dbReference>
<comment type="pathway">
    <text evidence="2">Lipid metabolism; sphingolipid metabolism.</text>
</comment>
<evidence type="ECO:0000256" key="5">
    <source>
        <dbReference type="ARBA" id="ARBA00022857"/>
    </source>
</evidence>
<feature type="domain" description="Ketoreductase" evidence="11">
    <location>
        <begin position="3"/>
        <end position="187"/>
    </location>
</feature>
<evidence type="ECO:0000256" key="7">
    <source>
        <dbReference type="ARBA" id="ARBA00023002"/>
    </source>
</evidence>
<keyword evidence="6" id="KW-0746">Sphingolipid metabolism</keyword>
<dbReference type="InterPro" id="IPR057326">
    <property type="entry name" value="KR_dom"/>
</dbReference>
<dbReference type="EMBL" id="CAACVJ010000396">
    <property type="protein sequence ID" value="VEP16490.1"/>
    <property type="molecule type" value="Genomic_DNA"/>
</dbReference>
<dbReference type="InterPro" id="IPR036291">
    <property type="entry name" value="NAD(P)-bd_dom_sf"/>
</dbReference>
<evidence type="ECO:0000256" key="10">
    <source>
        <dbReference type="RuleBase" id="RU000363"/>
    </source>
</evidence>
<dbReference type="GO" id="GO:0047560">
    <property type="term" value="F:3-dehydrosphinganine reductase activity"/>
    <property type="evidence" value="ECO:0007669"/>
    <property type="project" value="UniProtKB-EC"/>
</dbReference>
<evidence type="ECO:0000256" key="4">
    <source>
        <dbReference type="ARBA" id="ARBA00022824"/>
    </source>
</evidence>
<dbReference type="SUPFAM" id="SSF51735">
    <property type="entry name" value="NAD(P)-binding Rossmann-fold domains"/>
    <property type="match status" value="1"/>
</dbReference>
<name>A0A563VYJ2_9CYAN</name>
<dbReference type="Pfam" id="PF00106">
    <property type="entry name" value="adh_short"/>
    <property type="match status" value="1"/>
</dbReference>
<organism evidence="12 13">
    <name type="scientific">Hyella patelloides LEGE 07179</name>
    <dbReference type="NCBI Taxonomy" id="945734"/>
    <lineage>
        <taxon>Bacteria</taxon>
        <taxon>Bacillati</taxon>
        <taxon>Cyanobacteriota</taxon>
        <taxon>Cyanophyceae</taxon>
        <taxon>Pleurocapsales</taxon>
        <taxon>Hyellaceae</taxon>
        <taxon>Hyella</taxon>
    </lineage>
</organism>
<dbReference type="RefSeq" id="WP_144875288.1">
    <property type="nucleotide sequence ID" value="NZ_LR214190.1"/>
</dbReference>
<keyword evidence="4" id="KW-0256">Endoplasmic reticulum</keyword>
<dbReference type="PRINTS" id="PR00081">
    <property type="entry name" value="GDHRDH"/>
</dbReference>
<evidence type="ECO:0000256" key="2">
    <source>
        <dbReference type="ARBA" id="ARBA00004760"/>
    </source>
</evidence>
<evidence type="ECO:0000256" key="9">
    <source>
        <dbReference type="ARBA" id="ARBA00026112"/>
    </source>
</evidence>
<dbReference type="AlphaFoldDB" id="A0A563VYJ2"/>
<evidence type="ECO:0000259" key="11">
    <source>
        <dbReference type="SMART" id="SM00822"/>
    </source>
</evidence>
<dbReference type="SMART" id="SM00822">
    <property type="entry name" value="PKS_KR"/>
    <property type="match status" value="1"/>
</dbReference>
<dbReference type="PANTHER" id="PTHR43550:SF3">
    <property type="entry name" value="3-KETODIHYDROSPHINGOSINE REDUCTASE"/>
    <property type="match status" value="1"/>
</dbReference>
<dbReference type="InterPro" id="IPR002347">
    <property type="entry name" value="SDR_fam"/>
</dbReference>
<dbReference type="CDD" id="cd08939">
    <property type="entry name" value="KDSR-like_SDR_c"/>
    <property type="match status" value="1"/>
</dbReference>
<evidence type="ECO:0000313" key="12">
    <source>
        <dbReference type="EMBL" id="VEP16490.1"/>
    </source>
</evidence>
<keyword evidence="8" id="KW-0443">Lipid metabolism</keyword>
<proteinExistence type="inferred from homology"/>
<dbReference type="PANTHER" id="PTHR43550">
    <property type="entry name" value="3-KETODIHYDROSPHINGOSINE REDUCTASE"/>
    <property type="match status" value="1"/>
</dbReference>
<comment type="subcellular location">
    <subcellularLocation>
        <location evidence="1">Endoplasmic reticulum</location>
    </subcellularLocation>
</comment>
<evidence type="ECO:0000256" key="1">
    <source>
        <dbReference type="ARBA" id="ARBA00004240"/>
    </source>
</evidence>
<protein>
    <recommendedName>
        <fullName evidence="9">3-dehydrosphinganine reductase</fullName>
        <ecNumber evidence="9">1.1.1.102</ecNumber>
    </recommendedName>
</protein>
<dbReference type="GO" id="GO:0006666">
    <property type="term" value="P:3-keto-sphinganine metabolic process"/>
    <property type="evidence" value="ECO:0007669"/>
    <property type="project" value="InterPro"/>
</dbReference>
<evidence type="ECO:0000256" key="3">
    <source>
        <dbReference type="ARBA" id="ARBA00004991"/>
    </source>
</evidence>
<dbReference type="GO" id="GO:0030148">
    <property type="term" value="P:sphingolipid biosynthetic process"/>
    <property type="evidence" value="ECO:0007669"/>
    <property type="project" value="InterPro"/>
</dbReference>
<dbReference type="OrthoDB" id="9803333at2"/>
<gene>
    <name evidence="12" type="ORF">H1P_4550006</name>
</gene>
<dbReference type="PRINTS" id="PR00080">
    <property type="entry name" value="SDRFAMILY"/>
</dbReference>
<keyword evidence="5" id="KW-0521">NADP</keyword>